<keyword evidence="1" id="KW-1133">Transmembrane helix</keyword>
<reference evidence="2" key="1">
    <citation type="submission" date="2021-01" db="EMBL/GenBank/DDBJ databases">
        <authorList>
            <person name="Corre E."/>
            <person name="Pelletier E."/>
            <person name="Niang G."/>
            <person name="Scheremetjew M."/>
            <person name="Finn R."/>
            <person name="Kale V."/>
            <person name="Holt S."/>
            <person name="Cochrane G."/>
            <person name="Meng A."/>
            <person name="Brown T."/>
            <person name="Cohen L."/>
        </authorList>
    </citation>
    <scope>NUCLEOTIDE SEQUENCE</scope>
    <source>
        <strain evidence="2">OF101</strain>
    </source>
</reference>
<dbReference type="EMBL" id="HBGE01051185">
    <property type="protein sequence ID" value="CAD9149168.1"/>
    <property type="molecule type" value="Transcribed_RNA"/>
</dbReference>
<proteinExistence type="predicted"/>
<dbReference type="InterPro" id="IPR038781">
    <property type="entry name" value="C365.16-ike"/>
</dbReference>
<name>A0A7S1W569_ALECA</name>
<keyword evidence="1" id="KW-0812">Transmembrane</keyword>
<dbReference type="AlphaFoldDB" id="A0A7S1W569"/>
<evidence type="ECO:0000256" key="1">
    <source>
        <dbReference type="SAM" id="Phobius"/>
    </source>
</evidence>
<dbReference type="PANTHER" id="PTHR37845">
    <property type="entry name" value="SEQUENCE ORPHAN"/>
    <property type="match status" value="1"/>
</dbReference>
<dbReference type="PANTHER" id="PTHR37845:SF1">
    <property type="entry name" value="SEQUENCE ORPHAN"/>
    <property type="match status" value="1"/>
</dbReference>
<feature type="transmembrane region" description="Helical" evidence="1">
    <location>
        <begin position="21"/>
        <end position="44"/>
    </location>
</feature>
<evidence type="ECO:0008006" key="3">
    <source>
        <dbReference type="Google" id="ProtNLM"/>
    </source>
</evidence>
<protein>
    <recommendedName>
        <fullName evidence="3">ADP,ATP carrier protein</fullName>
    </recommendedName>
</protein>
<accession>A0A7S1W569</accession>
<gene>
    <name evidence="2" type="ORF">ACAT0790_LOCUS30910</name>
</gene>
<keyword evidence="1" id="KW-0472">Membrane</keyword>
<evidence type="ECO:0000313" key="2">
    <source>
        <dbReference type="EMBL" id="CAD9149168.1"/>
    </source>
</evidence>
<organism evidence="2">
    <name type="scientific">Alexandrium catenella</name>
    <name type="common">Red tide dinoflagellate</name>
    <name type="synonym">Gonyaulax catenella</name>
    <dbReference type="NCBI Taxonomy" id="2925"/>
    <lineage>
        <taxon>Eukaryota</taxon>
        <taxon>Sar</taxon>
        <taxon>Alveolata</taxon>
        <taxon>Dinophyceae</taxon>
        <taxon>Gonyaulacales</taxon>
        <taxon>Pyrocystaceae</taxon>
        <taxon>Alexandrium</taxon>
    </lineage>
</organism>
<sequence length="278" mass="29491">MGGDGGPVSRRSPEALARIPWYVDAAAFFGCSVASALSVVPVVLAVDKAVTQAAAGMPLGQALKKVALDMVKRPRAVALPFSMVMGVYGLTYGANNLVDVLGERYEMGSATQNSLKLFGATGAYTSSSILKDVAFAKMFSKAAETASEVKRAVPISTYGTFLFRDALIIGAGFILPAMVAGGFKSNGMEPQTADKVAQLATPCAMQVVITPIHLLGLNLYNTPVATTSARLQAVAKTYPEATGVRMFRFFWAYGVGGLVNKSLNQRARDWTVQRYCPE</sequence>
<dbReference type="GO" id="GO:0005739">
    <property type="term" value="C:mitochondrion"/>
    <property type="evidence" value="ECO:0007669"/>
    <property type="project" value="TreeGrafter"/>
</dbReference>